<reference evidence="2" key="1">
    <citation type="submission" date="2021-01" db="EMBL/GenBank/DDBJ databases">
        <authorList>
            <consortium name="Genoscope - CEA"/>
            <person name="William W."/>
        </authorList>
    </citation>
    <scope>NUCLEOTIDE SEQUENCE</scope>
</reference>
<dbReference type="AlphaFoldDB" id="A0A816YKH2"/>
<feature type="region of interest" description="Disordered" evidence="1">
    <location>
        <begin position="101"/>
        <end position="120"/>
    </location>
</feature>
<evidence type="ECO:0000256" key="1">
    <source>
        <dbReference type="SAM" id="MobiDB-lite"/>
    </source>
</evidence>
<accession>A0A816YKH2</accession>
<proteinExistence type="predicted"/>
<dbReference type="EMBL" id="HG994361">
    <property type="protein sequence ID" value="CAF2160926.1"/>
    <property type="molecule type" value="Genomic_DNA"/>
</dbReference>
<name>A0A816YKH2_BRANA</name>
<feature type="region of interest" description="Disordered" evidence="1">
    <location>
        <begin position="60"/>
        <end position="82"/>
    </location>
</feature>
<gene>
    <name evidence="2" type="ORF">DARMORV10_A07P12470.1</name>
</gene>
<evidence type="ECO:0000313" key="2">
    <source>
        <dbReference type="EMBL" id="CAF2160926.1"/>
    </source>
</evidence>
<sequence>MCPFHASLCFKYMDGTRLKEMLNNNMRCAQVRMNKSSSSAGVGSIVKHVESSFRDYIRSCGGENRRDERNNTKGETNKDGQIRSKGVSAFYRFGVFRLRGRRDQSGTDDGYRESLRRDAR</sequence>
<organism evidence="2">
    <name type="scientific">Brassica napus</name>
    <name type="common">Rape</name>
    <dbReference type="NCBI Taxonomy" id="3708"/>
    <lineage>
        <taxon>Eukaryota</taxon>
        <taxon>Viridiplantae</taxon>
        <taxon>Streptophyta</taxon>
        <taxon>Embryophyta</taxon>
        <taxon>Tracheophyta</taxon>
        <taxon>Spermatophyta</taxon>
        <taxon>Magnoliopsida</taxon>
        <taxon>eudicotyledons</taxon>
        <taxon>Gunneridae</taxon>
        <taxon>Pentapetalae</taxon>
        <taxon>rosids</taxon>
        <taxon>malvids</taxon>
        <taxon>Brassicales</taxon>
        <taxon>Brassicaceae</taxon>
        <taxon>Brassiceae</taxon>
        <taxon>Brassica</taxon>
    </lineage>
</organism>
<dbReference type="Proteomes" id="UP001295469">
    <property type="component" value="Chromosome A07"/>
</dbReference>
<protein>
    <submittedName>
        <fullName evidence="2">(rape) hypothetical protein</fullName>
    </submittedName>
</protein>